<feature type="region of interest" description="Disordered" evidence="1">
    <location>
        <begin position="1"/>
        <end position="36"/>
    </location>
</feature>
<gene>
    <name evidence="3" type="ORF">KQX54_002855</name>
</gene>
<feature type="transmembrane region" description="Helical" evidence="2">
    <location>
        <begin position="122"/>
        <end position="143"/>
    </location>
</feature>
<dbReference type="EMBL" id="JAHXZJ010000001">
    <property type="protein sequence ID" value="KAH0566646.1"/>
    <property type="molecule type" value="Genomic_DNA"/>
</dbReference>
<dbReference type="AlphaFoldDB" id="A0AAV7J5N5"/>
<organism evidence="3 4">
    <name type="scientific">Cotesia glomerata</name>
    <name type="common">Lepidopteran parasitic wasp</name>
    <name type="synonym">Apanteles glomeratus</name>
    <dbReference type="NCBI Taxonomy" id="32391"/>
    <lineage>
        <taxon>Eukaryota</taxon>
        <taxon>Metazoa</taxon>
        <taxon>Ecdysozoa</taxon>
        <taxon>Arthropoda</taxon>
        <taxon>Hexapoda</taxon>
        <taxon>Insecta</taxon>
        <taxon>Pterygota</taxon>
        <taxon>Neoptera</taxon>
        <taxon>Endopterygota</taxon>
        <taxon>Hymenoptera</taxon>
        <taxon>Apocrita</taxon>
        <taxon>Ichneumonoidea</taxon>
        <taxon>Braconidae</taxon>
        <taxon>Microgastrinae</taxon>
        <taxon>Cotesia</taxon>
    </lineage>
</organism>
<keyword evidence="2" id="KW-0472">Membrane</keyword>
<evidence type="ECO:0000256" key="2">
    <source>
        <dbReference type="SAM" id="Phobius"/>
    </source>
</evidence>
<proteinExistence type="predicted"/>
<evidence type="ECO:0000313" key="4">
    <source>
        <dbReference type="Proteomes" id="UP000826195"/>
    </source>
</evidence>
<keyword evidence="2" id="KW-0812">Transmembrane</keyword>
<name>A0AAV7J5N5_COTGL</name>
<dbReference type="Proteomes" id="UP000826195">
    <property type="component" value="Unassembled WGS sequence"/>
</dbReference>
<protein>
    <submittedName>
        <fullName evidence="3">Uncharacterized protein</fullName>
    </submittedName>
</protein>
<accession>A0AAV7J5N5</accession>
<comment type="caution">
    <text evidence="3">The sequence shown here is derived from an EMBL/GenBank/DDBJ whole genome shotgun (WGS) entry which is preliminary data.</text>
</comment>
<sequence length="159" mass="17956">MEHRTPDSAKNHRAEMMTGQTAPGPKKPNSQRKNKEYFEGQKAIQEGKGDEQMSLAFLATNRLTWKFSHHKINKNTWTLCDLGSGNCNENGNCRSMNYACQGSFGHATLRIDRSDRSYVSRVLLFVSGLVAASTFTICTYVFICTYSVICGTRFTIRRL</sequence>
<feature type="compositionally biased region" description="Basic and acidic residues" evidence="1">
    <location>
        <begin position="1"/>
        <end position="15"/>
    </location>
</feature>
<evidence type="ECO:0000256" key="1">
    <source>
        <dbReference type="SAM" id="MobiDB-lite"/>
    </source>
</evidence>
<keyword evidence="4" id="KW-1185">Reference proteome</keyword>
<keyword evidence="2" id="KW-1133">Transmembrane helix</keyword>
<evidence type="ECO:0000313" key="3">
    <source>
        <dbReference type="EMBL" id="KAH0566646.1"/>
    </source>
</evidence>
<reference evidence="3 4" key="1">
    <citation type="journal article" date="2021" name="J. Hered.">
        <title>A chromosome-level genome assembly of the parasitoid wasp, Cotesia glomerata (Hymenoptera: Braconidae).</title>
        <authorList>
            <person name="Pinto B.J."/>
            <person name="Weis J.J."/>
            <person name="Gamble T."/>
            <person name="Ode P.J."/>
            <person name="Paul R."/>
            <person name="Zaspel J.M."/>
        </authorList>
    </citation>
    <scope>NUCLEOTIDE SEQUENCE [LARGE SCALE GENOMIC DNA]</scope>
    <source>
        <strain evidence="3">CgM1</strain>
    </source>
</reference>